<feature type="compositionally biased region" description="Polar residues" evidence="1">
    <location>
        <begin position="120"/>
        <end position="130"/>
    </location>
</feature>
<evidence type="ECO:0000313" key="3">
    <source>
        <dbReference type="Proteomes" id="UP000242519"/>
    </source>
</evidence>
<evidence type="ECO:0000256" key="1">
    <source>
        <dbReference type="SAM" id="MobiDB-lite"/>
    </source>
</evidence>
<proteinExistence type="predicted"/>
<comment type="caution">
    <text evidence="2">The sequence shown here is derived from an EMBL/GenBank/DDBJ whole genome shotgun (WGS) entry which is preliminary data.</text>
</comment>
<name>A0A218Z449_9HELO</name>
<dbReference type="AlphaFoldDB" id="A0A218Z449"/>
<feature type="compositionally biased region" description="Polar residues" evidence="1">
    <location>
        <begin position="1"/>
        <end position="13"/>
    </location>
</feature>
<dbReference type="EMBL" id="MZNU01000252">
    <property type="protein sequence ID" value="OWP02025.1"/>
    <property type="molecule type" value="Genomic_DNA"/>
</dbReference>
<gene>
    <name evidence="2" type="ORF">B2J93_1497</name>
</gene>
<evidence type="ECO:0000313" key="2">
    <source>
        <dbReference type="EMBL" id="OWP02025.1"/>
    </source>
</evidence>
<feature type="compositionally biased region" description="Polar residues" evidence="1">
    <location>
        <begin position="355"/>
        <end position="366"/>
    </location>
</feature>
<accession>A0A218Z449</accession>
<feature type="compositionally biased region" description="Basic and acidic residues" evidence="1">
    <location>
        <begin position="14"/>
        <end position="27"/>
    </location>
</feature>
<organism evidence="2 3">
    <name type="scientific">Diplocarpon coronariae</name>
    <dbReference type="NCBI Taxonomy" id="2795749"/>
    <lineage>
        <taxon>Eukaryota</taxon>
        <taxon>Fungi</taxon>
        <taxon>Dikarya</taxon>
        <taxon>Ascomycota</taxon>
        <taxon>Pezizomycotina</taxon>
        <taxon>Leotiomycetes</taxon>
        <taxon>Helotiales</taxon>
        <taxon>Drepanopezizaceae</taxon>
        <taxon>Diplocarpon</taxon>
    </lineage>
</organism>
<feature type="region of interest" description="Disordered" evidence="1">
    <location>
        <begin position="355"/>
        <end position="389"/>
    </location>
</feature>
<feature type="region of interest" description="Disordered" evidence="1">
    <location>
        <begin position="1"/>
        <end position="136"/>
    </location>
</feature>
<dbReference type="Proteomes" id="UP000242519">
    <property type="component" value="Unassembled WGS sequence"/>
</dbReference>
<sequence>MPASVVSATSPTHENQHPTAETHPERAGRRRLPLDGCSLPLAAVRSPDVVPRSPRDMGPTSPLHVRLAYPPGRNGTPPVDASTLPDPSRDSSRRRQVERPWMSQDTYPPLGYARRAPANRLTTRGQTTGSPRVLGDHHDLFLPAAAQALRPSQYREHDPPPQEMPRTSRPDAHARLPTSDVRRGNPPTIPAHGAAFHQPPPLDRRDLEELLPVLTSPSPARSAGSRRARAHAGRILAAGLKATHSPPLVDVAKLMSPISRCQCRVATAATARDVSGLLSPARISLSLDTAPVGAGVAAVSIHRRWASTAAKLPRRRETFRSRSRSVPPNHWGVRVPARIHSVLMRPFGQSLASAATRVNPSPSSLETKPPMPLATSSKGEFHVGRVQSS</sequence>
<protein>
    <submittedName>
        <fullName evidence="2">Uncharacterized protein</fullName>
    </submittedName>
</protein>
<keyword evidence="3" id="KW-1185">Reference proteome</keyword>
<feature type="compositionally biased region" description="Basic and acidic residues" evidence="1">
    <location>
        <begin position="87"/>
        <end position="98"/>
    </location>
</feature>
<feature type="region of interest" description="Disordered" evidence="1">
    <location>
        <begin position="148"/>
        <end position="185"/>
    </location>
</feature>
<dbReference type="InParanoid" id="A0A218Z449"/>
<reference evidence="2 3" key="1">
    <citation type="submission" date="2017-04" db="EMBL/GenBank/DDBJ databases">
        <title>Draft genome sequence of Marssonina coronaria NL1: causal agent of apple blotch.</title>
        <authorList>
            <person name="Cheng Q."/>
        </authorList>
    </citation>
    <scope>NUCLEOTIDE SEQUENCE [LARGE SCALE GENOMIC DNA]</scope>
    <source>
        <strain evidence="2 3">NL1</strain>
    </source>
</reference>
<feature type="compositionally biased region" description="Basic and acidic residues" evidence="1">
    <location>
        <begin position="153"/>
        <end position="174"/>
    </location>
</feature>